<comment type="caution">
    <text evidence="4">The sequence shown here is derived from an EMBL/GenBank/DDBJ whole genome shotgun (WGS) entry which is preliminary data.</text>
</comment>
<dbReference type="InterPro" id="IPR016187">
    <property type="entry name" value="CTDL_fold"/>
</dbReference>
<reference evidence="4" key="1">
    <citation type="submission" date="2022-03" db="EMBL/GenBank/DDBJ databases">
        <authorList>
            <person name="Martin C."/>
        </authorList>
    </citation>
    <scope>NUCLEOTIDE SEQUENCE</scope>
</reference>
<dbReference type="Pfam" id="PF00059">
    <property type="entry name" value="Lectin_C"/>
    <property type="match status" value="1"/>
</dbReference>
<dbReference type="CDD" id="cd00037">
    <property type="entry name" value="CLECT"/>
    <property type="match status" value="1"/>
</dbReference>
<evidence type="ECO:0000256" key="1">
    <source>
        <dbReference type="SAM" id="MobiDB-lite"/>
    </source>
</evidence>
<dbReference type="PANTHER" id="PTHR22803">
    <property type="entry name" value="MANNOSE, PHOSPHOLIPASE, LECTIN RECEPTOR RELATED"/>
    <property type="match status" value="1"/>
</dbReference>
<evidence type="ECO:0000259" key="3">
    <source>
        <dbReference type="PROSITE" id="PS50041"/>
    </source>
</evidence>
<proteinExistence type="predicted"/>
<feature type="region of interest" description="Disordered" evidence="1">
    <location>
        <begin position="196"/>
        <end position="238"/>
    </location>
</feature>
<dbReference type="Gene3D" id="3.10.100.10">
    <property type="entry name" value="Mannose-Binding Protein A, subunit A"/>
    <property type="match status" value="1"/>
</dbReference>
<feature type="non-terminal residue" evidence="4">
    <location>
        <position position="238"/>
    </location>
</feature>
<dbReference type="OrthoDB" id="6156696at2759"/>
<dbReference type="SMART" id="SM00034">
    <property type="entry name" value="CLECT"/>
    <property type="match status" value="1"/>
</dbReference>
<dbReference type="InterPro" id="IPR001304">
    <property type="entry name" value="C-type_lectin-like"/>
</dbReference>
<name>A0A8S4N9H1_OWEFU</name>
<feature type="transmembrane region" description="Helical" evidence="2">
    <location>
        <begin position="24"/>
        <end position="46"/>
    </location>
</feature>
<dbReference type="InterPro" id="IPR050111">
    <property type="entry name" value="C-type_lectin/snaclec_domain"/>
</dbReference>
<dbReference type="SUPFAM" id="SSF56436">
    <property type="entry name" value="C-type lectin-like"/>
    <property type="match status" value="1"/>
</dbReference>
<dbReference type="EMBL" id="CAIIXF020000002">
    <property type="protein sequence ID" value="CAH1777581.1"/>
    <property type="molecule type" value="Genomic_DNA"/>
</dbReference>
<keyword evidence="2" id="KW-1133">Transmembrane helix</keyword>
<dbReference type="Proteomes" id="UP000749559">
    <property type="component" value="Unassembled WGS sequence"/>
</dbReference>
<dbReference type="AlphaFoldDB" id="A0A8S4N9H1"/>
<keyword evidence="2" id="KW-0812">Transmembrane</keyword>
<evidence type="ECO:0000313" key="5">
    <source>
        <dbReference type="Proteomes" id="UP000749559"/>
    </source>
</evidence>
<evidence type="ECO:0000256" key="2">
    <source>
        <dbReference type="SAM" id="Phobius"/>
    </source>
</evidence>
<protein>
    <recommendedName>
        <fullName evidence="3">C-type lectin domain-containing protein</fullName>
    </recommendedName>
</protein>
<gene>
    <name evidence="4" type="ORF">OFUS_LOCUS4604</name>
</gene>
<sequence>MNILETTKISYYNRMSKRKTTTQFFTIDIPMLLLILVLLEIGSLLACPSAWTLVGDDCYYSSTMLATHSEAETACNGTGSTLIVIEDSTENDLATTLGSGTTMWIGLEQISHKNWIWVDGTPVTFEEWDSNGEKTGLTGGCVYIQPDGKWIQASSCDTQMQFICLRDVNTPCADGMCDPAGILSLGSETTVNVTTQGTTTDITTEPTTQPTAQMTTQPTAQMTTEPTQSTTQMTTEPT</sequence>
<evidence type="ECO:0000313" key="4">
    <source>
        <dbReference type="EMBL" id="CAH1777581.1"/>
    </source>
</evidence>
<feature type="domain" description="C-type lectin" evidence="3">
    <location>
        <begin position="54"/>
        <end position="165"/>
    </location>
</feature>
<keyword evidence="2" id="KW-0472">Membrane</keyword>
<dbReference type="PROSITE" id="PS50041">
    <property type="entry name" value="C_TYPE_LECTIN_2"/>
    <property type="match status" value="1"/>
</dbReference>
<dbReference type="InterPro" id="IPR016186">
    <property type="entry name" value="C-type_lectin-like/link_sf"/>
</dbReference>
<accession>A0A8S4N9H1</accession>
<organism evidence="4 5">
    <name type="scientific">Owenia fusiformis</name>
    <name type="common">Polychaete worm</name>
    <dbReference type="NCBI Taxonomy" id="6347"/>
    <lineage>
        <taxon>Eukaryota</taxon>
        <taxon>Metazoa</taxon>
        <taxon>Spiralia</taxon>
        <taxon>Lophotrochozoa</taxon>
        <taxon>Annelida</taxon>
        <taxon>Polychaeta</taxon>
        <taxon>Sedentaria</taxon>
        <taxon>Canalipalpata</taxon>
        <taxon>Sabellida</taxon>
        <taxon>Oweniida</taxon>
        <taxon>Oweniidae</taxon>
        <taxon>Owenia</taxon>
    </lineage>
</organism>
<keyword evidence="5" id="KW-1185">Reference proteome</keyword>